<evidence type="ECO:0000313" key="11">
    <source>
        <dbReference type="Proteomes" id="UP000755585"/>
    </source>
</evidence>
<keyword evidence="5 7" id="KW-0472">Membrane</keyword>
<evidence type="ECO:0000313" key="10">
    <source>
        <dbReference type="EMBL" id="MBP2353239.1"/>
    </source>
</evidence>
<dbReference type="InterPro" id="IPR003838">
    <property type="entry name" value="ABC3_permease_C"/>
</dbReference>
<dbReference type="PANTHER" id="PTHR30572:SF4">
    <property type="entry name" value="ABC TRANSPORTER PERMEASE YTRF"/>
    <property type="match status" value="1"/>
</dbReference>
<dbReference type="EMBL" id="JAGINT010000001">
    <property type="protein sequence ID" value="MBP2353239.1"/>
    <property type="molecule type" value="Genomic_DNA"/>
</dbReference>
<feature type="domain" description="MacB-like periplasmic core" evidence="9">
    <location>
        <begin position="27"/>
        <end position="178"/>
    </location>
</feature>
<dbReference type="PANTHER" id="PTHR30572">
    <property type="entry name" value="MEMBRANE COMPONENT OF TRANSPORTER-RELATED"/>
    <property type="match status" value="1"/>
</dbReference>
<feature type="transmembrane region" description="Helical" evidence="7">
    <location>
        <begin position="21"/>
        <end position="42"/>
    </location>
</feature>
<dbReference type="Pfam" id="PF12704">
    <property type="entry name" value="MacB_PCD"/>
    <property type="match status" value="1"/>
</dbReference>
<feature type="transmembrane region" description="Helical" evidence="7">
    <location>
        <begin position="372"/>
        <end position="395"/>
    </location>
</feature>
<dbReference type="RefSeq" id="WP_209695863.1">
    <property type="nucleotide sequence ID" value="NZ_BAAAVU010000012.1"/>
</dbReference>
<reference evidence="10 11" key="1">
    <citation type="submission" date="2021-03" db="EMBL/GenBank/DDBJ databases">
        <title>Sequencing the genomes of 1000 actinobacteria strains.</title>
        <authorList>
            <person name="Klenk H.-P."/>
        </authorList>
    </citation>
    <scope>NUCLEOTIDE SEQUENCE [LARGE SCALE GENOMIC DNA]</scope>
    <source>
        <strain evidence="10 11">DSM 18824</strain>
    </source>
</reference>
<feature type="transmembrane region" description="Helical" evidence="7">
    <location>
        <begin position="535"/>
        <end position="556"/>
    </location>
</feature>
<dbReference type="InterPro" id="IPR050250">
    <property type="entry name" value="Macrolide_Exporter_MacB"/>
</dbReference>
<evidence type="ECO:0000259" key="9">
    <source>
        <dbReference type="Pfam" id="PF12704"/>
    </source>
</evidence>
<evidence type="ECO:0000256" key="5">
    <source>
        <dbReference type="ARBA" id="ARBA00023136"/>
    </source>
</evidence>
<comment type="similarity">
    <text evidence="6">Belongs to the ABC-4 integral membrane protein family.</text>
</comment>
<feature type="transmembrane region" description="Helical" evidence="7">
    <location>
        <begin position="448"/>
        <end position="467"/>
    </location>
</feature>
<organism evidence="10 11">
    <name type="scientific">Kribbella aluminosa</name>
    <dbReference type="NCBI Taxonomy" id="416017"/>
    <lineage>
        <taxon>Bacteria</taxon>
        <taxon>Bacillati</taxon>
        <taxon>Actinomycetota</taxon>
        <taxon>Actinomycetes</taxon>
        <taxon>Propionibacteriales</taxon>
        <taxon>Kribbellaceae</taxon>
        <taxon>Kribbella</taxon>
    </lineage>
</organism>
<feature type="transmembrane region" description="Helical" evidence="7">
    <location>
        <begin position="284"/>
        <end position="306"/>
    </location>
</feature>
<sequence length="614" mass="62970">MGRAFLFGRLAAKDLRRHLSEAVLLFLVIAAAAATLTMGLVLHGETSNPYDTTQAATNGPDAVANLSPTLSDSGSVRANANPADLAALESAPGVVGHSGPYPTTFALLDARGMRTSAMVEGRDLAPATLAQPALTAGSWIRDGGVVIERSFADALGVQVGDAISLRGRPYRVAGIAVDAATAPYPHVCAGGWCDVIYRPSVAKDQISQYQPGVIWLPRSDAVDLAAPDIGLSYLLNLKLTDPAQAPAFAASRTHTSSPGSPVVIKSRQEISTDAAKLVRGPHTVLLVGSGLLILLALASVTVLVGGRLAEQTRRVGLLKAVGATPGTVAILLLVEHLAVTLVAAAAGLAIGWDLAPLLTSPGAGLLGAPGTPPITVSTVAAVVGVALAVAALATVTPALQAARTSTVNALADTARPPRRSTVVNALSTHLPVPLLLGVRLAARRPRRLALSTLSVTVTEAGIIAIVMEHARLGGTSGLVNPQNQRMTQVMLVITVMLIALAAVNAVLITWATVFDARRASALARALGATPQQVTAALIAAQLVAVLPGSVLGVPLGMGLLKVVTTSGDAYKLVPSWWFLLVVLGTWLVTSALIAIPARFGGRLPTARILRAELS</sequence>
<evidence type="ECO:0000256" key="3">
    <source>
        <dbReference type="ARBA" id="ARBA00022692"/>
    </source>
</evidence>
<evidence type="ECO:0000256" key="6">
    <source>
        <dbReference type="ARBA" id="ARBA00038076"/>
    </source>
</evidence>
<evidence type="ECO:0000256" key="1">
    <source>
        <dbReference type="ARBA" id="ARBA00004651"/>
    </source>
</evidence>
<evidence type="ECO:0000256" key="4">
    <source>
        <dbReference type="ARBA" id="ARBA00022989"/>
    </source>
</evidence>
<gene>
    <name evidence="10" type="ORF">JOF29_004322</name>
</gene>
<feature type="transmembrane region" description="Helical" evidence="7">
    <location>
        <begin position="487"/>
        <end position="514"/>
    </location>
</feature>
<keyword evidence="2" id="KW-1003">Cell membrane</keyword>
<keyword evidence="3 7" id="KW-0812">Transmembrane</keyword>
<feature type="domain" description="ABC3 transporter permease C-terminal" evidence="8">
    <location>
        <begin position="288"/>
        <end position="405"/>
    </location>
</feature>
<dbReference type="InterPro" id="IPR025857">
    <property type="entry name" value="MacB_PCD"/>
</dbReference>
<accession>A0ABS4UNP1</accession>
<feature type="domain" description="ABC3 transporter permease C-terminal" evidence="8">
    <location>
        <begin position="492"/>
        <end position="596"/>
    </location>
</feature>
<comment type="caution">
    <text evidence="10">The sequence shown here is derived from an EMBL/GenBank/DDBJ whole genome shotgun (WGS) entry which is preliminary data.</text>
</comment>
<keyword evidence="11" id="KW-1185">Reference proteome</keyword>
<evidence type="ECO:0000259" key="8">
    <source>
        <dbReference type="Pfam" id="PF02687"/>
    </source>
</evidence>
<feature type="transmembrane region" description="Helical" evidence="7">
    <location>
        <begin position="576"/>
        <end position="597"/>
    </location>
</feature>
<keyword evidence="4 7" id="KW-1133">Transmembrane helix</keyword>
<protein>
    <submittedName>
        <fullName evidence="10">ABC transport system permease protein</fullName>
    </submittedName>
</protein>
<comment type="subcellular location">
    <subcellularLocation>
        <location evidence="1">Cell membrane</location>
        <topology evidence="1">Multi-pass membrane protein</topology>
    </subcellularLocation>
</comment>
<dbReference type="Proteomes" id="UP000755585">
    <property type="component" value="Unassembled WGS sequence"/>
</dbReference>
<evidence type="ECO:0000256" key="7">
    <source>
        <dbReference type="SAM" id="Phobius"/>
    </source>
</evidence>
<feature type="transmembrane region" description="Helical" evidence="7">
    <location>
        <begin position="327"/>
        <end position="352"/>
    </location>
</feature>
<dbReference type="Pfam" id="PF02687">
    <property type="entry name" value="FtsX"/>
    <property type="match status" value="2"/>
</dbReference>
<proteinExistence type="inferred from homology"/>
<name>A0ABS4UNP1_9ACTN</name>
<evidence type="ECO:0000256" key="2">
    <source>
        <dbReference type="ARBA" id="ARBA00022475"/>
    </source>
</evidence>